<sequence>MKRAQSLPEDSPEPRISGLWDIHDRLKHIGGRIGSMSGSDGDSFRRAGGGEGNTQGSATAEILKMREEPVTFPPTYMVIKFSRHIHGKALVWLVDKITGKRLDGGAELLVRKQPQGHGEGLILHVSASSIKFLEVAEELEIKKKDSQGLVREFTVSQLEDFLLDGMHVQDLITTADKQYIVRHELENIRALEEDTHVPGYPTLTLYEGQSIVQVCLHWQLLDSIYPLHDLEALEKLGNKWYWALFENQPFEEIRMYFGEAVALYFTFLGFYTTALLVPMVLGILQMLLSSETLAFFCVFNVLWVTLFLEAWKRKCSELAFTWGTIGMTGLDEPRPNYHGTMAIDTITGRYQPQFPKWKTYLRMYAVSFPIVFLCMLGAFFVMLVSFWTEEYLMARRERGVRMGRLLVTLPSIVYTALVYIMNTYYRRLATHLTEWENHRTQSQFDRHRVTKLVLFEFVNNFMSLFYIAFYIRDMDMLRSQLAVMLIILQAINNFQEAMLPLLIKQYGKRLLRLLELDSFFGLLSEDPTGGKGGKEHGYVEGGEPGNTIGGGVLPHILPLSRDDPRIAQATEEGEMENYEGTYDDYLEMFIQFGYVFLFSSVFPIAAFWAVFNNILEVRADAFKLCRVFQRPSARRVKDTGAWQRAFEALGALSIVTNCGLLCMSPQLRGLAPDLTNVEWVLLVVCLEHVLLAVRHVLHEAIPDVPGWVRLALAKIDYQSKQALKHESGKSFWKPTLSTPNRDSNPGLPVICSLVYCESCALDHTATEADLGGGGFSPPPPGYVPVRAQKIGKTKEAVTS</sequence>
<dbReference type="GO" id="GO:0005886">
    <property type="term" value="C:plasma membrane"/>
    <property type="evidence" value="ECO:0007669"/>
    <property type="project" value="TreeGrafter"/>
</dbReference>
<feature type="domain" description="Anoctamin transmembrane" evidence="8">
    <location>
        <begin position="253"/>
        <end position="713"/>
    </location>
</feature>
<evidence type="ECO:0000256" key="7">
    <source>
        <dbReference type="SAM" id="MobiDB-lite"/>
    </source>
</evidence>
<keyword evidence="4 6" id="KW-1133">Transmembrane helix</keyword>
<feature type="transmembrane region" description="Helical" evidence="6">
    <location>
        <begin position="483"/>
        <end position="503"/>
    </location>
</feature>
<feature type="transmembrane region" description="Helical" evidence="6">
    <location>
        <begin position="592"/>
        <end position="611"/>
    </location>
</feature>
<dbReference type="GO" id="GO:0005254">
    <property type="term" value="F:chloride channel activity"/>
    <property type="evidence" value="ECO:0007669"/>
    <property type="project" value="TreeGrafter"/>
</dbReference>
<evidence type="ECO:0000256" key="4">
    <source>
        <dbReference type="ARBA" id="ARBA00022989"/>
    </source>
</evidence>
<evidence type="ECO:0000259" key="8">
    <source>
        <dbReference type="Pfam" id="PF04547"/>
    </source>
</evidence>
<feature type="transmembrane region" description="Helical" evidence="6">
    <location>
        <begin position="363"/>
        <end position="387"/>
    </location>
</feature>
<feature type="transmembrane region" description="Helical" evidence="6">
    <location>
        <begin position="293"/>
        <end position="311"/>
    </location>
</feature>
<evidence type="ECO:0000256" key="3">
    <source>
        <dbReference type="ARBA" id="ARBA00022692"/>
    </source>
</evidence>
<comment type="subcellular location">
    <subcellularLocation>
        <location evidence="1 6">Membrane</location>
        <topology evidence="1 6">Multi-pass membrane protein</topology>
    </subcellularLocation>
</comment>
<comment type="caution">
    <text evidence="6">Lacks conserved residue(s) required for the propagation of feature annotation.</text>
</comment>
<dbReference type="InterPro" id="IPR007632">
    <property type="entry name" value="Anoctamin"/>
</dbReference>
<evidence type="ECO:0000256" key="2">
    <source>
        <dbReference type="ARBA" id="ARBA00009671"/>
    </source>
</evidence>
<organism evidence="9">
    <name type="scientific">Timema tahoe</name>
    <dbReference type="NCBI Taxonomy" id="61484"/>
    <lineage>
        <taxon>Eukaryota</taxon>
        <taxon>Metazoa</taxon>
        <taxon>Ecdysozoa</taxon>
        <taxon>Arthropoda</taxon>
        <taxon>Hexapoda</taxon>
        <taxon>Insecta</taxon>
        <taxon>Pterygota</taxon>
        <taxon>Neoptera</taxon>
        <taxon>Polyneoptera</taxon>
        <taxon>Phasmatodea</taxon>
        <taxon>Timematodea</taxon>
        <taxon>Timematoidea</taxon>
        <taxon>Timematidae</taxon>
        <taxon>Timema</taxon>
    </lineage>
</organism>
<protein>
    <recommendedName>
        <fullName evidence="6">Anoctamin</fullName>
    </recommendedName>
</protein>
<feature type="transmembrane region" description="Helical" evidence="6">
    <location>
        <begin position="261"/>
        <end position="287"/>
    </location>
</feature>
<feature type="transmembrane region" description="Helical" evidence="6">
    <location>
        <begin position="407"/>
        <end position="425"/>
    </location>
</feature>
<dbReference type="PANTHER" id="PTHR12308">
    <property type="entry name" value="ANOCTAMIN"/>
    <property type="match status" value="1"/>
</dbReference>
<proteinExistence type="inferred from homology"/>
<dbReference type="EMBL" id="OE001860">
    <property type="protein sequence ID" value="CAD7457715.1"/>
    <property type="molecule type" value="Genomic_DNA"/>
</dbReference>
<accession>A0A7R9IFZ3</accession>
<feature type="region of interest" description="Disordered" evidence="7">
    <location>
        <begin position="31"/>
        <end position="56"/>
    </location>
</feature>
<dbReference type="Pfam" id="PF04547">
    <property type="entry name" value="Anoctamin"/>
    <property type="match status" value="1"/>
</dbReference>
<dbReference type="InterPro" id="IPR049452">
    <property type="entry name" value="Anoctamin_TM"/>
</dbReference>
<keyword evidence="5 6" id="KW-0472">Membrane</keyword>
<evidence type="ECO:0000256" key="1">
    <source>
        <dbReference type="ARBA" id="ARBA00004141"/>
    </source>
</evidence>
<evidence type="ECO:0000256" key="5">
    <source>
        <dbReference type="ARBA" id="ARBA00023136"/>
    </source>
</evidence>
<name>A0A7R9IFZ3_9NEOP</name>
<feature type="transmembrane region" description="Helical" evidence="6">
    <location>
        <begin position="452"/>
        <end position="471"/>
    </location>
</feature>
<evidence type="ECO:0000313" key="9">
    <source>
        <dbReference type="EMBL" id="CAD7457715.1"/>
    </source>
</evidence>
<evidence type="ECO:0000256" key="6">
    <source>
        <dbReference type="RuleBase" id="RU280814"/>
    </source>
</evidence>
<keyword evidence="3 6" id="KW-0812">Transmembrane</keyword>
<comment type="similarity">
    <text evidence="2 6">Belongs to the anoctamin family.</text>
</comment>
<gene>
    <name evidence="9" type="ORF">TTEB3V08_LOCUS5706</name>
</gene>
<reference evidence="9" key="1">
    <citation type="submission" date="2020-11" db="EMBL/GenBank/DDBJ databases">
        <authorList>
            <person name="Tran Van P."/>
        </authorList>
    </citation>
    <scope>NUCLEOTIDE SEQUENCE</scope>
</reference>
<dbReference type="PANTHER" id="PTHR12308:SF74">
    <property type="entry name" value="ANOCTAMIN"/>
    <property type="match status" value="1"/>
</dbReference>
<dbReference type="AlphaFoldDB" id="A0A7R9IFZ3"/>